<evidence type="ECO:0000256" key="1">
    <source>
        <dbReference type="SAM" id="MobiDB-lite"/>
    </source>
</evidence>
<sequence>MGFWFLELLLCFPLMGSLTQLPTSTPQQHTNQKPPRERKA</sequence>
<feature type="signal peptide" evidence="2">
    <location>
        <begin position="1"/>
        <end position="19"/>
    </location>
</feature>
<keyword evidence="2" id="KW-0732">Signal</keyword>
<feature type="chain" id="PRO_5015149196" evidence="2">
    <location>
        <begin position="20"/>
        <end position="40"/>
    </location>
</feature>
<dbReference type="EMBL" id="GGEC01082412">
    <property type="protein sequence ID" value="MBX62896.1"/>
    <property type="molecule type" value="Transcribed_RNA"/>
</dbReference>
<feature type="region of interest" description="Disordered" evidence="1">
    <location>
        <begin position="21"/>
        <end position="40"/>
    </location>
</feature>
<evidence type="ECO:0000256" key="2">
    <source>
        <dbReference type="SAM" id="SignalP"/>
    </source>
</evidence>
<evidence type="ECO:0000313" key="3">
    <source>
        <dbReference type="EMBL" id="MBX62896.1"/>
    </source>
</evidence>
<accession>A0A2P2Q7C1</accession>
<organism evidence="3">
    <name type="scientific">Rhizophora mucronata</name>
    <name type="common">Asiatic mangrove</name>
    <dbReference type="NCBI Taxonomy" id="61149"/>
    <lineage>
        <taxon>Eukaryota</taxon>
        <taxon>Viridiplantae</taxon>
        <taxon>Streptophyta</taxon>
        <taxon>Embryophyta</taxon>
        <taxon>Tracheophyta</taxon>
        <taxon>Spermatophyta</taxon>
        <taxon>Magnoliopsida</taxon>
        <taxon>eudicotyledons</taxon>
        <taxon>Gunneridae</taxon>
        <taxon>Pentapetalae</taxon>
        <taxon>rosids</taxon>
        <taxon>fabids</taxon>
        <taxon>Malpighiales</taxon>
        <taxon>Rhizophoraceae</taxon>
        <taxon>Rhizophora</taxon>
    </lineage>
</organism>
<feature type="compositionally biased region" description="Polar residues" evidence="1">
    <location>
        <begin position="21"/>
        <end position="33"/>
    </location>
</feature>
<reference evidence="3" key="1">
    <citation type="submission" date="2018-02" db="EMBL/GenBank/DDBJ databases">
        <title>Rhizophora mucronata_Transcriptome.</title>
        <authorList>
            <person name="Meera S.P."/>
            <person name="Sreeshan A."/>
            <person name="Augustine A."/>
        </authorList>
    </citation>
    <scope>NUCLEOTIDE SEQUENCE</scope>
    <source>
        <tissue evidence="3">Leaf</tissue>
    </source>
</reference>
<name>A0A2P2Q7C1_RHIMU</name>
<protein>
    <submittedName>
        <fullName evidence="3">Uncharacterized protein MANES_03G109400</fullName>
    </submittedName>
</protein>
<proteinExistence type="predicted"/>
<dbReference type="AlphaFoldDB" id="A0A2P2Q7C1"/>